<dbReference type="Pfam" id="PF01435">
    <property type="entry name" value="Peptidase_M48"/>
    <property type="match status" value="1"/>
</dbReference>
<dbReference type="InterPro" id="IPR001915">
    <property type="entry name" value="Peptidase_M48"/>
</dbReference>
<evidence type="ECO:0000256" key="3">
    <source>
        <dbReference type="ARBA" id="ARBA00022801"/>
    </source>
</evidence>
<sequence length="360" mass="38753">MTAAPHPTAPTHGLAAQYFDGRSARAHEALVQVQAGELVIRPAGEASFDTLHVALAAVRWSERQRHGSRHADLPNGARLHASDALAWDRWRRSLGAGDSLVVRSQQSWRGVVVASLLLIGASVSAYLWGLPAAARVTVAVLPQTVDAQVGDQLLTALEDEVFAPSLLPESTQRRWLSRFREAAQATHAPQPPPPHRVLFRHSPKLGANALALPGGTIVVTDQMVQAFEQDADHGEPVLVGMFGHELGHVAHRHGMRTVVQASLLAVAVAMAIGDVSGVTSALTVTALQMGYSRDAEREADDEAIRTLLAEGQDPAQMRRLFTALGEDTSRRPVTLLGIALSSHPDDAERVRRFEQAGRLK</sequence>
<evidence type="ECO:0000313" key="9">
    <source>
        <dbReference type="EMBL" id="URI10414.1"/>
    </source>
</evidence>
<dbReference type="PANTHER" id="PTHR22726:SF1">
    <property type="entry name" value="METALLOENDOPEPTIDASE OMA1, MITOCHONDRIAL"/>
    <property type="match status" value="1"/>
</dbReference>
<evidence type="ECO:0000313" key="10">
    <source>
        <dbReference type="Proteomes" id="UP001056201"/>
    </source>
</evidence>
<protein>
    <submittedName>
        <fullName evidence="9">M48 family metallopeptidase</fullName>
    </submittedName>
</protein>
<evidence type="ECO:0000256" key="6">
    <source>
        <dbReference type="RuleBase" id="RU003983"/>
    </source>
</evidence>
<keyword evidence="4 6" id="KW-0862">Zinc</keyword>
<evidence type="ECO:0000256" key="1">
    <source>
        <dbReference type="ARBA" id="ARBA00022670"/>
    </source>
</evidence>
<evidence type="ECO:0000256" key="5">
    <source>
        <dbReference type="ARBA" id="ARBA00023049"/>
    </source>
</evidence>
<feature type="domain" description="DUF7092" evidence="8">
    <location>
        <begin position="14"/>
        <end position="92"/>
    </location>
</feature>
<keyword evidence="5 6" id="KW-0482">Metalloprotease</keyword>
<keyword evidence="10" id="KW-1185">Reference proteome</keyword>
<keyword evidence="2" id="KW-0479">Metal-binding</keyword>
<proteinExistence type="inferred from homology"/>
<dbReference type="RefSeq" id="WP_250198621.1">
    <property type="nucleotide sequence ID" value="NZ_CP097636.1"/>
</dbReference>
<dbReference type="Pfam" id="PF23368">
    <property type="entry name" value="DUF7092"/>
    <property type="match status" value="1"/>
</dbReference>
<dbReference type="Gene3D" id="3.30.2010.10">
    <property type="entry name" value="Metalloproteases ('zincins'), catalytic domain"/>
    <property type="match status" value="1"/>
</dbReference>
<accession>A0ABY4SBN5</accession>
<gene>
    <name evidence="9" type="ORF">MW290_15475</name>
</gene>
<dbReference type="PANTHER" id="PTHR22726">
    <property type="entry name" value="METALLOENDOPEPTIDASE OMA1"/>
    <property type="match status" value="1"/>
</dbReference>
<dbReference type="CDD" id="cd07332">
    <property type="entry name" value="M48C_Oma1_like"/>
    <property type="match status" value="1"/>
</dbReference>
<comment type="similarity">
    <text evidence="6">Belongs to the peptidase M48 family.</text>
</comment>
<evidence type="ECO:0000256" key="4">
    <source>
        <dbReference type="ARBA" id="ARBA00022833"/>
    </source>
</evidence>
<keyword evidence="3 6" id="KW-0378">Hydrolase</keyword>
<dbReference type="EMBL" id="CP097636">
    <property type="protein sequence ID" value="URI10414.1"/>
    <property type="molecule type" value="Genomic_DNA"/>
</dbReference>
<dbReference type="InterPro" id="IPR051156">
    <property type="entry name" value="Mito/Outer_Membr_Metalloprot"/>
</dbReference>
<dbReference type="Proteomes" id="UP001056201">
    <property type="component" value="Chromosome 2"/>
</dbReference>
<name>A0ABY4SBN5_AQUTE</name>
<evidence type="ECO:0000259" key="8">
    <source>
        <dbReference type="Pfam" id="PF23368"/>
    </source>
</evidence>
<feature type="domain" description="Peptidase M48" evidence="7">
    <location>
        <begin position="172"/>
        <end position="354"/>
    </location>
</feature>
<evidence type="ECO:0000256" key="2">
    <source>
        <dbReference type="ARBA" id="ARBA00022723"/>
    </source>
</evidence>
<evidence type="ECO:0000259" key="7">
    <source>
        <dbReference type="Pfam" id="PF01435"/>
    </source>
</evidence>
<dbReference type="InterPro" id="IPR055518">
    <property type="entry name" value="DUF7092"/>
</dbReference>
<organism evidence="9 10">
    <name type="scientific">Aquincola tertiaricarbonis</name>
    <dbReference type="NCBI Taxonomy" id="391953"/>
    <lineage>
        <taxon>Bacteria</taxon>
        <taxon>Pseudomonadati</taxon>
        <taxon>Pseudomonadota</taxon>
        <taxon>Betaproteobacteria</taxon>
        <taxon>Burkholderiales</taxon>
        <taxon>Sphaerotilaceae</taxon>
        <taxon>Aquincola</taxon>
    </lineage>
</organism>
<keyword evidence="1 6" id="KW-0645">Protease</keyword>
<comment type="cofactor">
    <cofactor evidence="6">
        <name>Zn(2+)</name>
        <dbReference type="ChEBI" id="CHEBI:29105"/>
    </cofactor>
    <text evidence="6">Binds 1 zinc ion per subunit.</text>
</comment>
<reference evidence="9" key="1">
    <citation type="submission" date="2022-05" db="EMBL/GenBank/DDBJ databases">
        <title>An RpoN-dependent PEP-CTERM gene is involved in floc formation of an Aquincola tertiaricarbonis strain.</title>
        <authorList>
            <person name="Qiu D."/>
            <person name="Xia M."/>
        </authorList>
    </citation>
    <scope>NUCLEOTIDE SEQUENCE</scope>
    <source>
        <strain evidence="9">RN12</strain>
    </source>
</reference>